<dbReference type="EMBL" id="JBHTIU010000027">
    <property type="protein sequence ID" value="MFD0868988.1"/>
    <property type="molecule type" value="Genomic_DNA"/>
</dbReference>
<protein>
    <submittedName>
        <fullName evidence="3">SMP-30/gluconolactonase/LRE family protein</fullName>
        <ecNumber evidence="3">3.1.1.99</ecNumber>
    </submittedName>
</protein>
<dbReference type="InterPro" id="IPR013658">
    <property type="entry name" value="SGL"/>
</dbReference>
<dbReference type="InterPro" id="IPR011042">
    <property type="entry name" value="6-blade_b-propeller_TolB-like"/>
</dbReference>
<evidence type="ECO:0000313" key="3">
    <source>
        <dbReference type="EMBL" id="MFD0868988.1"/>
    </source>
</evidence>
<reference evidence="4" key="1">
    <citation type="journal article" date="2019" name="Int. J. Syst. Evol. Microbiol.">
        <title>The Global Catalogue of Microorganisms (GCM) 10K type strain sequencing project: providing services to taxonomists for standard genome sequencing and annotation.</title>
        <authorList>
            <consortium name="The Broad Institute Genomics Platform"/>
            <consortium name="The Broad Institute Genome Sequencing Center for Infectious Disease"/>
            <person name="Wu L."/>
            <person name="Ma J."/>
        </authorList>
    </citation>
    <scope>NUCLEOTIDE SEQUENCE [LARGE SCALE GENOMIC DNA]</scope>
    <source>
        <strain evidence="4">CCUG 57263</strain>
    </source>
</reference>
<feature type="domain" description="SMP-30/Gluconolactonase/LRE-like region" evidence="2">
    <location>
        <begin position="15"/>
        <end position="258"/>
    </location>
</feature>
<dbReference type="SUPFAM" id="SSF63829">
    <property type="entry name" value="Calcium-dependent phosphotriesterase"/>
    <property type="match status" value="1"/>
</dbReference>
<keyword evidence="4" id="KW-1185">Reference proteome</keyword>
<dbReference type="PANTHER" id="PTHR10907">
    <property type="entry name" value="REGUCALCIN"/>
    <property type="match status" value="1"/>
</dbReference>
<dbReference type="EC" id="3.1.1.99" evidence="3"/>
<dbReference type="Pfam" id="PF08450">
    <property type="entry name" value="SGL"/>
    <property type="match status" value="1"/>
</dbReference>
<dbReference type="Proteomes" id="UP001597120">
    <property type="component" value="Unassembled WGS sequence"/>
</dbReference>
<dbReference type="Gene3D" id="2.120.10.30">
    <property type="entry name" value="TolB, C-terminal domain"/>
    <property type="match status" value="1"/>
</dbReference>
<gene>
    <name evidence="3" type="ORF">ACFQ03_07485</name>
</gene>
<evidence type="ECO:0000259" key="2">
    <source>
        <dbReference type="Pfam" id="PF08450"/>
    </source>
</evidence>
<dbReference type="RefSeq" id="WP_379287184.1">
    <property type="nucleotide sequence ID" value="NZ_JBHTIU010000027.1"/>
</dbReference>
<dbReference type="PRINTS" id="PR01790">
    <property type="entry name" value="SMP30FAMILY"/>
</dbReference>
<dbReference type="PANTHER" id="PTHR10907:SF47">
    <property type="entry name" value="REGUCALCIN"/>
    <property type="match status" value="1"/>
</dbReference>
<evidence type="ECO:0000256" key="1">
    <source>
        <dbReference type="ARBA" id="ARBA00008853"/>
    </source>
</evidence>
<evidence type="ECO:0000313" key="4">
    <source>
        <dbReference type="Proteomes" id="UP001597120"/>
    </source>
</evidence>
<comment type="caution">
    <text evidence="3">The sequence shown here is derived from an EMBL/GenBank/DDBJ whole genome shotgun (WGS) entry which is preliminary data.</text>
</comment>
<accession>A0ABW3D6B4</accession>
<keyword evidence="3" id="KW-0378">Hydrolase</keyword>
<name>A0ABW3D6B4_9BACL</name>
<dbReference type="InterPro" id="IPR005511">
    <property type="entry name" value="SMP-30"/>
</dbReference>
<proteinExistence type="inferred from homology"/>
<sequence length="298" mass="32974">MRQEPEGLLHRAALLGEGPFWDAARNRLLWVDITGKALHLYDPEKHEDTVHSFGQFVGAAVPSEDGSLLLALQDGFYRYDEHDRSLARIAAPEKHLPDNRMNDGKCDPAGRFWAGTMSMTGKPEAGSLYCLHSDFTLTREVSNVSISNGLGWSPDGKTMYYIDTIAGQVYAFDYELATGRIDGRRTLLEIAREDGLPDGLTVDEEGALWIAHWGGGKVSRYDPTSRQLLEEIKVPARLVTSCAFGGPELDELYITTARDEEADDCHGGSLFRVKLNVRGLPSASFRPTAGRSWPLALY</sequence>
<dbReference type="GO" id="GO:0016787">
    <property type="term" value="F:hydrolase activity"/>
    <property type="evidence" value="ECO:0007669"/>
    <property type="project" value="UniProtKB-KW"/>
</dbReference>
<organism evidence="3 4">
    <name type="scientific">Paenibacillus residui</name>
    <dbReference type="NCBI Taxonomy" id="629724"/>
    <lineage>
        <taxon>Bacteria</taxon>
        <taxon>Bacillati</taxon>
        <taxon>Bacillota</taxon>
        <taxon>Bacilli</taxon>
        <taxon>Bacillales</taxon>
        <taxon>Paenibacillaceae</taxon>
        <taxon>Paenibacillus</taxon>
    </lineage>
</organism>
<comment type="similarity">
    <text evidence="1">Belongs to the SMP-30/CGR1 family.</text>
</comment>